<reference evidence="6" key="1">
    <citation type="submission" date="2019-05" db="EMBL/GenBank/DDBJ databases">
        <title>The de novo reference genome and transcriptome assemblies of the wild tomato species Solanum chilense.</title>
        <authorList>
            <person name="Stam R."/>
            <person name="Nosenko T."/>
            <person name="Hoerger A.C."/>
            <person name="Stephan W."/>
            <person name="Seidel M.A."/>
            <person name="Kuhn J.M.M."/>
            <person name="Haberer G."/>
            <person name="Tellier A."/>
        </authorList>
    </citation>
    <scope>NUCLEOTIDE SEQUENCE</scope>
    <source>
        <tissue evidence="6">Mature leaves</tissue>
    </source>
</reference>
<dbReference type="AlphaFoldDB" id="A0A6N2AJ03"/>
<proteinExistence type="inferred from homology"/>
<dbReference type="GO" id="GO:0005524">
    <property type="term" value="F:ATP binding"/>
    <property type="evidence" value="ECO:0007669"/>
    <property type="project" value="UniProtKB-KW"/>
</dbReference>
<dbReference type="GO" id="GO:0006400">
    <property type="term" value="P:tRNA modification"/>
    <property type="evidence" value="ECO:0007669"/>
    <property type="project" value="TreeGrafter"/>
</dbReference>
<dbReference type="InterPro" id="IPR039657">
    <property type="entry name" value="Dimethylallyltransferase"/>
</dbReference>
<keyword evidence="4" id="KW-0547">Nucleotide-binding</keyword>
<keyword evidence="2" id="KW-0808">Transferase</keyword>
<evidence type="ECO:0000313" key="6">
    <source>
        <dbReference type="EMBL" id="TMW82512.1"/>
    </source>
</evidence>
<accession>A0A6N2AJ03</accession>
<evidence type="ECO:0000256" key="2">
    <source>
        <dbReference type="ARBA" id="ARBA00022679"/>
    </source>
</evidence>
<dbReference type="GO" id="GO:0005739">
    <property type="term" value="C:mitochondrion"/>
    <property type="evidence" value="ECO:0007669"/>
    <property type="project" value="TreeGrafter"/>
</dbReference>
<name>A0A6N2AJ03_SOLCI</name>
<dbReference type="EMBL" id="RXGB01018379">
    <property type="protein sequence ID" value="TMW82512.1"/>
    <property type="molecule type" value="Genomic_DNA"/>
</dbReference>
<organism evidence="6">
    <name type="scientific">Solanum chilense</name>
    <name type="common">Tomato</name>
    <name type="synonym">Lycopersicon chilense</name>
    <dbReference type="NCBI Taxonomy" id="4083"/>
    <lineage>
        <taxon>Eukaryota</taxon>
        <taxon>Viridiplantae</taxon>
        <taxon>Streptophyta</taxon>
        <taxon>Embryophyta</taxon>
        <taxon>Tracheophyta</taxon>
        <taxon>Spermatophyta</taxon>
        <taxon>Magnoliopsida</taxon>
        <taxon>eudicotyledons</taxon>
        <taxon>Gunneridae</taxon>
        <taxon>Pentapetalae</taxon>
        <taxon>asterids</taxon>
        <taxon>lamiids</taxon>
        <taxon>Solanales</taxon>
        <taxon>Solanaceae</taxon>
        <taxon>Solanoideae</taxon>
        <taxon>Solaneae</taxon>
        <taxon>Solanum</taxon>
        <taxon>Solanum subgen. Lycopersicon</taxon>
    </lineage>
</organism>
<gene>
    <name evidence="6" type="ORF">EJD97_005754</name>
</gene>
<evidence type="ECO:0000256" key="3">
    <source>
        <dbReference type="ARBA" id="ARBA00022712"/>
    </source>
</evidence>
<dbReference type="GO" id="GO:0052381">
    <property type="term" value="F:tRNA dimethylallyltransferase activity"/>
    <property type="evidence" value="ECO:0007669"/>
    <property type="project" value="TreeGrafter"/>
</dbReference>
<dbReference type="PANTHER" id="PTHR11088:SF73">
    <property type="entry name" value="PHOSPHORIBULOKINASE_URIDINE KINASE DOMAIN-CONTAINING PROTEIN"/>
    <property type="match status" value="1"/>
</dbReference>
<sequence length="65" mass="7525">MNIFINNEEFNNKKVNCIMGTIGTTKSRLSIELATHFRGEIINSDKIQIYKGHEIVLHKITHIEK</sequence>
<evidence type="ECO:0000256" key="5">
    <source>
        <dbReference type="ARBA" id="ARBA00022840"/>
    </source>
</evidence>
<dbReference type="PANTHER" id="PTHR11088">
    <property type="entry name" value="TRNA DIMETHYLALLYLTRANSFERASE"/>
    <property type="match status" value="1"/>
</dbReference>
<dbReference type="GO" id="GO:0009691">
    <property type="term" value="P:cytokinin biosynthetic process"/>
    <property type="evidence" value="ECO:0007669"/>
    <property type="project" value="UniProtKB-KW"/>
</dbReference>
<comment type="caution">
    <text evidence="6">The sequence shown here is derived from an EMBL/GenBank/DDBJ whole genome shotgun (WGS) entry which is preliminary data.</text>
</comment>
<evidence type="ECO:0000256" key="4">
    <source>
        <dbReference type="ARBA" id="ARBA00022741"/>
    </source>
</evidence>
<dbReference type="InterPro" id="IPR027417">
    <property type="entry name" value="P-loop_NTPase"/>
</dbReference>
<keyword evidence="5" id="KW-0067">ATP-binding</keyword>
<protein>
    <submittedName>
        <fullName evidence="6">Uncharacterized protein</fullName>
    </submittedName>
</protein>
<comment type="similarity">
    <text evidence="1">Belongs to the IPP transferase family.</text>
</comment>
<keyword evidence="3" id="KW-0203">Cytokinin biosynthesis</keyword>
<evidence type="ECO:0000256" key="1">
    <source>
        <dbReference type="ARBA" id="ARBA00005842"/>
    </source>
</evidence>
<dbReference type="Gene3D" id="3.40.50.300">
    <property type="entry name" value="P-loop containing nucleotide triphosphate hydrolases"/>
    <property type="match status" value="1"/>
</dbReference>